<protein>
    <submittedName>
        <fullName evidence="2">Uncharacterized protein LOC111024598</fullName>
    </submittedName>
</protein>
<name>A0A6J1DY55_MOMCH</name>
<dbReference type="OrthoDB" id="1744507at2759"/>
<gene>
    <name evidence="2" type="primary">LOC111024598</name>
</gene>
<dbReference type="GeneID" id="111024598"/>
<proteinExistence type="predicted"/>
<dbReference type="GO" id="GO:0003676">
    <property type="term" value="F:nucleic acid binding"/>
    <property type="evidence" value="ECO:0007669"/>
    <property type="project" value="InterPro"/>
</dbReference>
<evidence type="ECO:0000313" key="1">
    <source>
        <dbReference type="Proteomes" id="UP000504603"/>
    </source>
</evidence>
<evidence type="ECO:0000313" key="2">
    <source>
        <dbReference type="RefSeq" id="XP_022157999.1"/>
    </source>
</evidence>
<dbReference type="InterPro" id="IPR036875">
    <property type="entry name" value="Znf_CCHC_sf"/>
</dbReference>
<dbReference type="KEGG" id="mcha:111024598"/>
<dbReference type="Proteomes" id="UP000504603">
    <property type="component" value="Unplaced"/>
</dbReference>
<dbReference type="GO" id="GO:0008270">
    <property type="term" value="F:zinc ion binding"/>
    <property type="evidence" value="ECO:0007669"/>
    <property type="project" value="InterPro"/>
</dbReference>
<organism evidence="1 2">
    <name type="scientific">Momordica charantia</name>
    <name type="common">Bitter gourd</name>
    <name type="synonym">Balsam pear</name>
    <dbReference type="NCBI Taxonomy" id="3673"/>
    <lineage>
        <taxon>Eukaryota</taxon>
        <taxon>Viridiplantae</taxon>
        <taxon>Streptophyta</taxon>
        <taxon>Embryophyta</taxon>
        <taxon>Tracheophyta</taxon>
        <taxon>Spermatophyta</taxon>
        <taxon>Magnoliopsida</taxon>
        <taxon>eudicotyledons</taxon>
        <taxon>Gunneridae</taxon>
        <taxon>Pentapetalae</taxon>
        <taxon>rosids</taxon>
        <taxon>fabids</taxon>
        <taxon>Cucurbitales</taxon>
        <taxon>Cucurbitaceae</taxon>
        <taxon>Momordiceae</taxon>
        <taxon>Momordica</taxon>
    </lineage>
</organism>
<dbReference type="SUPFAM" id="SSF57756">
    <property type="entry name" value="Retrovirus zinc finger-like domains"/>
    <property type="match status" value="1"/>
</dbReference>
<sequence>MRTMITALKIMDSLRDMLRKPSLQVMHEVLKFIFNSWMKEGTSVREHVNKIVPAVVQKGKKAKVATKWKCFHYGVDGHWKRICPKYLADKKKVEGKFDLLVLETSFMENDDSSWIIDSGATNHVCSSLQAISSWRQEISL</sequence>
<accession>A0A6J1DY55</accession>
<dbReference type="AlphaFoldDB" id="A0A6J1DY55"/>
<dbReference type="RefSeq" id="XP_022157999.1">
    <property type="nucleotide sequence ID" value="XM_022302307.1"/>
</dbReference>
<reference evidence="2" key="1">
    <citation type="submission" date="2025-08" db="UniProtKB">
        <authorList>
            <consortium name="RefSeq"/>
        </authorList>
    </citation>
    <scope>IDENTIFICATION</scope>
    <source>
        <strain evidence="2">OHB3-1</strain>
    </source>
</reference>
<keyword evidence="1" id="KW-1185">Reference proteome</keyword>